<feature type="compositionally biased region" description="Basic and acidic residues" evidence="1">
    <location>
        <begin position="188"/>
        <end position="198"/>
    </location>
</feature>
<evidence type="ECO:0008006" key="5">
    <source>
        <dbReference type="Google" id="ProtNLM"/>
    </source>
</evidence>
<name>A0A158GLB9_9BURK</name>
<feature type="compositionally biased region" description="Low complexity" evidence="1">
    <location>
        <begin position="377"/>
        <end position="404"/>
    </location>
</feature>
<feature type="compositionally biased region" description="Polar residues" evidence="1">
    <location>
        <begin position="268"/>
        <end position="285"/>
    </location>
</feature>
<dbReference type="OrthoDB" id="6881845at2"/>
<feature type="compositionally biased region" description="Low complexity" evidence="1">
    <location>
        <begin position="239"/>
        <end position="263"/>
    </location>
</feature>
<keyword evidence="4" id="KW-1185">Reference proteome</keyword>
<dbReference type="AlphaFoldDB" id="A0A158GLB9"/>
<evidence type="ECO:0000256" key="1">
    <source>
        <dbReference type="SAM" id="MobiDB-lite"/>
    </source>
</evidence>
<evidence type="ECO:0000313" key="4">
    <source>
        <dbReference type="Proteomes" id="UP000054925"/>
    </source>
</evidence>
<dbReference type="RefSeq" id="WP_087655443.1">
    <property type="nucleotide sequence ID" value="NZ_FCOL02000005.1"/>
</dbReference>
<feature type="region of interest" description="Disordered" evidence="1">
    <location>
        <begin position="175"/>
        <end position="203"/>
    </location>
</feature>
<dbReference type="Proteomes" id="UP000054925">
    <property type="component" value="Unassembled WGS sequence"/>
</dbReference>
<feature type="compositionally biased region" description="Polar residues" evidence="1">
    <location>
        <begin position="177"/>
        <end position="187"/>
    </location>
</feature>
<comment type="caution">
    <text evidence="3">The sequence shown here is derived from an EMBL/GenBank/DDBJ whole genome shotgun (WGS) entry which is preliminary data.</text>
</comment>
<protein>
    <recommendedName>
        <fullName evidence="5">Lipoprotein</fullName>
    </recommendedName>
</protein>
<feature type="region of interest" description="Disordered" evidence="1">
    <location>
        <begin position="375"/>
        <end position="404"/>
    </location>
</feature>
<sequence length="404" mass="40965">MYKHSATLLAAASLTLGACVDMPSVSHQTLGNADTLATKADSRLVYSRTVVTDRQSGKIRPSDVVCAEPSPDVAKAFSTAFGASAEAEANALPALSEAGDIKGSLALSRSRSEAIAQLGKRLGTIQLLRNGLFSACEAYANGAISPMSYAFLLSRFGDVMVTLLAVELVGGDGVAPDQTSTTASSDSRPADKAADKVSDAGAAPADPASAPALALAPAVNKNMVLATVKVAKQVTAVSKAGSAQSTDAKPNDTAANAKDAAAAVHAETSGTSTPGQATRGTLSDAQSSDIVKLQQAFLRGSEAGPLVLACSVALERGVDRDSTASANSGALPGPSTELSSVCGKFLERYGNMVIDTVTAERLAAAQLSVKEHVSSAQPQTQFQPADQQRPAAPATGAPRRVAVN</sequence>
<evidence type="ECO:0000256" key="2">
    <source>
        <dbReference type="SAM" id="SignalP"/>
    </source>
</evidence>
<evidence type="ECO:0000313" key="3">
    <source>
        <dbReference type="EMBL" id="SAL32918.1"/>
    </source>
</evidence>
<feature type="region of interest" description="Disordered" evidence="1">
    <location>
        <begin position="239"/>
        <end position="285"/>
    </location>
</feature>
<dbReference type="EMBL" id="FCOL02000005">
    <property type="protein sequence ID" value="SAL32918.1"/>
    <property type="molecule type" value="Genomic_DNA"/>
</dbReference>
<dbReference type="PROSITE" id="PS51257">
    <property type="entry name" value="PROKAR_LIPOPROTEIN"/>
    <property type="match status" value="1"/>
</dbReference>
<keyword evidence="2" id="KW-0732">Signal</keyword>
<accession>A0A158GLB9</accession>
<organism evidence="3 4">
    <name type="scientific">Caballeronia terrestris</name>
    <dbReference type="NCBI Taxonomy" id="1226301"/>
    <lineage>
        <taxon>Bacteria</taxon>
        <taxon>Pseudomonadati</taxon>
        <taxon>Pseudomonadota</taxon>
        <taxon>Betaproteobacteria</taxon>
        <taxon>Burkholderiales</taxon>
        <taxon>Burkholderiaceae</taxon>
        <taxon>Caballeronia</taxon>
    </lineage>
</organism>
<proteinExistence type="predicted"/>
<feature type="chain" id="PRO_5011110626" description="Lipoprotein" evidence="2">
    <location>
        <begin position="19"/>
        <end position="404"/>
    </location>
</feature>
<reference evidence="3" key="1">
    <citation type="submission" date="2016-01" db="EMBL/GenBank/DDBJ databases">
        <authorList>
            <person name="Peeters C."/>
        </authorList>
    </citation>
    <scope>NUCLEOTIDE SEQUENCE [LARGE SCALE GENOMIC DNA]</scope>
    <source>
        <strain evidence="3">LMG 22937</strain>
    </source>
</reference>
<feature type="signal peptide" evidence="2">
    <location>
        <begin position="1"/>
        <end position="18"/>
    </location>
</feature>
<gene>
    <name evidence="3" type="ORF">AWB67_01331</name>
</gene>